<dbReference type="InterPro" id="IPR029068">
    <property type="entry name" value="Glyas_Bleomycin-R_OHBP_Dase"/>
</dbReference>
<evidence type="ECO:0000256" key="1">
    <source>
        <dbReference type="ARBA" id="ARBA00022723"/>
    </source>
</evidence>
<evidence type="ECO:0000313" key="4">
    <source>
        <dbReference type="Proteomes" id="UP000215059"/>
    </source>
</evidence>
<reference evidence="3 4" key="1">
    <citation type="submission" date="2017-07" db="EMBL/GenBank/DDBJ databases">
        <title>Fictibacillus sp. nov. GDSW-R2A3 Genome sequencing and assembly.</title>
        <authorList>
            <person name="Mayilraj S."/>
        </authorList>
    </citation>
    <scope>NUCLEOTIDE SEQUENCE [LARGE SCALE GENOMIC DNA]</scope>
    <source>
        <strain evidence="3 4">GDSW-R2A3</strain>
    </source>
</reference>
<proteinExistence type="predicted"/>
<feature type="domain" description="VOC" evidence="2">
    <location>
        <begin position="5"/>
        <end position="124"/>
    </location>
</feature>
<dbReference type="PANTHER" id="PTHR43048:SF3">
    <property type="entry name" value="METHYLMALONYL-COA EPIMERASE, MITOCHONDRIAL"/>
    <property type="match status" value="1"/>
</dbReference>
<evidence type="ECO:0000259" key="2">
    <source>
        <dbReference type="PROSITE" id="PS51819"/>
    </source>
</evidence>
<organism evidence="3 4">
    <name type="scientific">Fictibacillus aquaticus</name>
    <dbReference type="NCBI Taxonomy" id="2021314"/>
    <lineage>
        <taxon>Bacteria</taxon>
        <taxon>Bacillati</taxon>
        <taxon>Bacillota</taxon>
        <taxon>Bacilli</taxon>
        <taxon>Bacillales</taxon>
        <taxon>Fictibacillaceae</taxon>
        <taxon>Fictibacillus</taxon>
    </lineage>
</organism>
<gene>
    <name evidence="3" type="ORF">CGZ90_04530</name>
</gene>
<keyword evidence="4" id="KW-1185">Reference proteome</keyword>
<dbReference type="CDD" id="cd06587">
    <property type="entry name" value="VOC"/>
    <property type="match status" value="1"/>
</dbReference>
<accession>A0A235FCW2</accession>
<dbReference type="OrthoDB" id="371072at2"/>
<dbReference type="GO" id="GO:0046872">
    <property type="term" value="F:metal ion binding"/>
    <property type="evidence" value="ECO:0007669"/>
    <property type="project" value="UniProtKB-KW"/>
</dbReference>
<name>A0A235FCW2_9BACL</name>
<dbReference type="Proteomes" id="UP000215059">
    <property type="component" value="Unassembled WGS sequence"/>
</dbReference>
<dbReference type="PANTHER" id="PTHR43048">
    <property type="entry name" value="METHYLMALONYL-COA EPIMERASE"/>
    <property type="match status" value="1"/>
</dbReference>
<dbReference type="InterPro" id="IPR018146">
    <property type="entry name" value="Glyoxalase_1_CS"/>
</dbReference>
<dbReference type="InterPro" id="IPR037523">
    <property type="entry name" value="VOC_core"/>
</dbReference>
<dbReference type="EMBL" id="NOII01000001">
    <property type="protein sequence ID" value="OYD59168.1"/>
    <property type="molecule type" value="Genomic_DNA"/>
</dbReference>
<dbReference type="GO" id="GO:0046491">
    <property type="term" value="P:L-methylmalonyl-CoA metabolic process"/>
    <property type="evidence" value="ECO:0007669"/>
    <property type="project" value="TreeGrafter"/>
</dbReference>
<dbReference type="Gene3D" id="3.10.180.10">
    <property type="entry name" value="2,3-Dihydroxybiphenyl 1,2-Dioxygenase, domain 1"/>
    <property type="match status" value="1"/>
</dbReference>
<dbReference type="Pfam" id="PF00903">
    <property type="entry name" value="Glyoxalase"/>
    <property type="match status" value="1"/>
</dbReference>
<dbReference type="PROSITE" id="PS00934">
    <property type="entry name" value="GLYOXALASE_I_1"/>
    <property type="match status" value="1"/>
</dbReference>
<dbReference type="SUPFAM" id="SSF54593">
    <property type="entry name" value="Glyoxalase/Bleomycin resistance protein/Dihydroxybiphenyl dioxygenase"/>
    <property type="match status" value="1"/>
</dbReference>
<dbReference type="InterPro" id="IPR004360">
    <property type="entry name" value="Glyas_Fos-R_dOase_dom"/>
</dbReference>
<dbReference type="InterPro" id="IPR051785">
    <property type="entry name" value="MMCE/EMCE_epimerase"/>
</dbReference>
<dbReference type="GO" id="GO:0004462">
    <property type="term" value="F:lactoylglutathione lyase activity"/>
    <property type="evidence" value="ECO:0007669"/>
    <property type="project" value="InterPro"/>
</dbReference>
<protein>
    <recommendedName>
        <fullName evidence="2">VOC domain-containing protein</fullName>
    </recommendedName>
</protein>
<comment type="caution">
    <text evidence="3">The sequence shown here is derived from an EMBL/GenBank/DDBJ whole genome shotgun (WGS) entry which is preliminary data.</text>
</comment>
<dbReference type="GO" id="GO:0004493">
    <property type="term" value="F:methylmalonyl-CoA epimerase activity"/>
    <property type="evidence" value="ECO:0007669"/>
    <property type="project" value="TreeGrafter"/>
</dbReference>
<keyword evidence="1" id="KW-0479">Metal-binding</keyword>
<evidence type="ECO:0000313" key="3">
    <source>
        <dbReference type="EMBL" id="OYD59168.1"/>
    </source>
</evidence>
<sequence>MMIKGLEHTGIMVSSMEKSLDFYCGILGLELIDRYEHPIVGVDLAFLGKDGKVLVELIAGYPVEVHTEGKVHHLAFTVDGISEKLEQLKSHGVTLKDEQPIELPTGYYFFFYGPDGEYLEFFEQKKK</sequence>
<dbReference type="AlphaFoldDB" id="A0A235FCW2"/>
<dbReference type="PROSITE" id="PS51819">
    <property type="entry name" value="VOC"/>
    <property type="match status" value="1"/>
</dbReference>